<reference evidence="2" key="2">
    <citation type="journal article" date="2021" name="PeerJ">
        <title>Extensive microbial diversity within the chicken gut microbiome revealed by metagenomics and culture.</title>
        <authorList>
            <person name="Gilroy R."/>
            <person name="Ravi A."/>
            <person name="Getino M."/>
            <person name="Pursley I."/>
            <person name="Horton D.L."/>
            <person name="Alikhan N.F."/>
            <person name="Baker D."/>
            <person name="Gharbi K."/>
            <person name="Hall N."/>
            <person name="Watson M."/>
            <person name="Adriaenssens E.M."/>
            <person name="Foster-Nyarko E."/>
            <person name="Jarju S."/>
            <person name="Secka A."/>
            <person name="Antonio M."/>
            <person name="Oren A."/>
            <person name="Chaudhuri R.R."/>
            <person name="La Ragione R."/>
            <person name="Hildebrand F."/>
            <person name="Pallen M.J."/>
        </authorList>
    </citation>
    <scope>NUCLEOTIDE SEQUENCE</scope>
    <source>
        <strain evidence="2">ChiSjej1B19-3389</strain>
    </source>
</reference>
<reference evidence="2" key="1">
    <citation type="submission" date="2020-10" db="EMBL/GenBank/DDBJ databases">
        <authorList>
            <person name="Gilroy R."/>
        </authorList>
    </citation>
    <scope>NUCLEOTIDE SEQUENCE</scope>
    <source>
        <strain evidence="2">ChiSjej1B19-3389</strain>
    </source>
</reference>
<dbReference type="Proteomes" id="UP000886787">
    <property type="component" value="Unassembled WGS sequence"/>
</dbReference>
<accession>A0A9D1CUF5</accession>
<dbReference type="AlphaFoldDB" id="A0A9D1CUF5"/>
<evidence type="ECO:0000259" key="1">
    <source>
        <dbReference type="Pfam" id="PF04991"/>
    </source>
</evidence>
<dbReference type="PANTHER" id="PTHR43404:SF2">
    <property type="entry name" value="LIPOPOLYSACCHARIDE CHOLINEPHOSPHOTRANSFERASE LICD"/>
    <property type="match status" value="1"/>
</dbReference>
<protein>
    <submittedName>
        <fullName evidence="2">LicD family protein</fullName>
    </submittedName>
</protein>
<dbReference type="GO" id="GO:0009100">
    <property type="term" value="P:glycoprotein metabolic process"/>
    <property type="evidence" value="ECO:0007669"/>
    <property type="project" value="UniProtKB-ARBA"/>
</dbReference>
<evidence type="ECO:0000313" key="3">
    <source>
        <dbReference type="Proteomes" id="UP000886787"/>
    </source>
</evidence>
<feature type="domain" description="LicD/FKTN/FKRP nucleotidyltransferase" evidence="1">
    <location>
        <begin position="24"/>
        <end position="243"/>
    </location>
</feature>
<proteinExistence type="predicted"/>
<gene>
    <name evidence="2" type="ORF">IAD32_06270</name>
</gene>
<organism evidence="2 3">
    <name type="scientific">Candidatus Scatavimonas merdigallinarum</name>
    <dbReference type="NCBI Taxonomy" id="2840914"/>
    <lineage>
        <taxon>Bacteria</taxon>
        <taxon>Bacillati</taxon>
        <taxon>Bacillota</taxon>
        <taxon>Clostridia</taxon>
        <taxon>Eubacteriales</taxon>
        <taxon>Oscillospiraceae</taxon>
        <taxon>Oscillospiraceae incertae sedis</taxon>
        <taxon>Candidatus Scatavimonas</taxon>
    </lineage>
</organism>
<dbReference type="Pfam" id="PF04991">
    <property type="entry name" value="LicD"/>
    <property type="match status" value="1"/>
</dbReference>
<dbReference type="EMBL" id="DVFW01000028">
    <property type="protein sequence ID" value="HIQ80872.1"/>
    <property type="molecule type" value="Genomic_DNA"/>
</dbReference>
<evidence type="ECO:0000313" key="2">
    <source>
        <dbReference type="EMBL" id="HIQ80872.1"/>
    </source>
</evidence>
<sequence>MDEQTLRRLQLTQLEILKVVDRVCRENGISYSLYGGTLLGAVRHKGFIPWDDDLDICMIREEYDRFIKVWQSQKIENYMLENIDTNANFTQSFTKIRKCNTAFVQPFETNVRYHTGIFIDIFPFDRVAGGSFQRKMQKLCACFYQLYVRAYPDNNSKLLYMGTKVILAITPKRLYPKCVRFFYKKFTKYNTCKTLPCADFSIVRTMKNILPYDIFDHITELFFEDTNYMAFADWDVSLTTSYGDYMQLPPMEQRKAGHNPIFIKFE</sequence>
<dbReference type="InterPro" id="IPR007074">
    <property type="entry name" value="LicD/FKTN/FKRP_NTP_transf"/>
</dbReference>
<name>A0A9D1CUF5_9FIRM</name>
<dbReference type="InterPro" id="IPR052942">
    <property type="entry name" value="LPS_cholinephosphotransferase"/>
</dbReference>
<dbReference type="PANTHER" id="PTHR43404">
    <property type="entry name" value="LIPOPOLYSACCHARIDE CHOLINEPHOSPHOTRANSFERASE LICD"/>
    <property type="match status" value="1"/>
</dbReference>
<comment type="caution">
    <text evidence="2">The sequence shown here is derived from an EMBL/GenBank/DDBJ whole genome shotgun (WGS) entry which is preliminary data.</text>
</comment>